<protein>
    <submittedName>
        <fullName evidence="2">Uncharacterized protein</fullName>
    </submittedName>
</protein>
<dbReference type="EMBL" id="KV429054">
    <property type="protein sequence ID" value="KZT70015.1"/>
    <property type="molecule type" value="Genomic_DNA"/>
</dbReference>
<name>A0A165QWF3_9APHY</name>
<feature type="compositionally biased region" description="Polar residues" evidence="1">
    <location>
        <begin position="196"/>
        <end position="219"/>
    </location>
</feature>
<organism evidence="2 3">
    <name type="scientific">Daedalea quercina L-15889</name>
    <dbReference type="NCBI Taxonomy" id="1314783"/>
    <lineage>
        <taxon>Eukaryota</taxon>
        <taxon>Fungi</taxon>
        <taxon>Dikarya</taxon>
        <taxon>Basidiomycota</taxon>
        <taxon>Agaricomycotina</taxon>
        <taxon>Agaricomycetes</taxon>
        <taxon>Polyporales</taxon>
        <taxon>Fomitopsis</taxon>
    </lineage>
</organism>
<feature type="compositionally biased region" description="Basic and acidic residues" evidence="1">
    <location>
        <begin position="364"/>
        <end position="382"/>
    </location>
</feature>
<dbReference type="OrthoDB" id="3249663at2759"/>
<accession>A0A165QWF3</accession>
<dbReference type="AlphaFoldDB" id="A0A165QWF3"/>
<evidence type="ECO:0000313" key="3">
    <source>
        <dbReference type="Proteomes" id="UP000076727"/>
    </source>
</evidence>
<evidence type="ECO:0000256" key="1">
    <source>
        <dbReference type="SAM" id="MobiDB-lite"/>
    </source>
</evidence>
<feature type="region of interest" description="Disordered" evidence="1">
    <location>
        <begin position="309"/>
        <end position="436"/>
    </location>
</feature>
<feature type="compositionally biased region" description="Low complexity" evidence="1">
    <location>
        <begin position="242"/>
        <end position="252"/>
    </location>
</feature>
<sequence>MSARERTAQWVNDHVPHGTAPAFVPPSYPPSMINESNAPSYGPSDSDDESSHSLPPRMVLRYNDGRPDIPISTEYNPHSGNHFRTAPKMRSAEPRTEPPHRRSRSGPNVQPVEHLPSQASSRHVQSLSYASQRPVLEPLAMPEPPRSPESIVILPSRQGSQNTQSTSQIDQSASHSTQRHPPPTFDAALQVPLPPSTVSQIPQQPSRFGSASHHSSHPSQRGIVSPSPRRAFDPSQIPLPASSSQISHSQSQPLPGPTPRAATSFAPHAPSSRLQSQLPYSYTPPAIIYAPSSKHSRSHYAPPAIVYSPSATHHAPSRHAPSMTYSHSDPLPQSAQYYRAGSAGYHPAHGSMRSRRPGSTIPEEDPRVAGRYDRSVERERGRSRSRGRSIPRTHTPAESVMYIEDHELPPARAQTPSDSFDSDDERGTRASGSTYYVLPTPGQKVKLIVPNANSIYTATSTTKSGHSPQSAHSGPKKAFFQRIFSIPKLSGSSSSSDGSGKRINRRHTIGGAHTQGRMALPPR</sequence>
<feature type="region of interest" description="Disordered" evidence="1">
    <location>
        <begin position="1"/>
        <end position="278"/>
    </location>
</feature>
<feature type="region of interest" description="Disordered" evidence="1">
    <location>
        <begin position="488"/>
        <end position="523"/>
    </location>
</feature>
<gene>
    <name evidence="2" type="ORF">DAEQUDRAFT_765049</name>
</gene>
<reference evidence="2 3" key="1">
    <citation type="journal article" date="2016" name="Mol. Biol. Evol.">
        <title>Comparative Genomics of Early-Diverging Mushroom-Forming Fungi Provides Insights into the Origins of Lignocellulose Decay Capabilities.</title>
        <authorList>
            <person name="Nagy L.G."/>
            <person name="Riley R."/>
            <person name="Tritt A."/>
            <person name="Adam C."/>
            <person name="Daum C."/>
            <person name="Floudas D."/>
            <person name="Sun H."/>
            <person name="Yadav J.S."/>
            <person name="Pangilinan J."/>
            <person name="Larsson K.H."/>
            <person name="Matsuura K."/>
            <person name="Barry K."/>
            <person name="Labutti K."/>
            <person name="Kuo R."/>
            <person name="Ohm R.A."/>
            <person name="Bhattacharya S.S."/>
            <person name="Shirouzu T."/>
            <person name="Yoshinaga Y."/>
            <person name="Martin F.M."/>
            <person name="Grigoriev I.V."/>
            <person name="Hibbett D.S."/>
        </authorList>
    </citation>
    <scope>NUCLEOTIDE SEQUENCE [LARGE SCALE GENOMIC DNA]</scope>
    <source>
        <strain evidence="2 3">L-15889</strain>
    </source>
</reference>
<feature type="compositionally biased region" description="Polar residues" evidence="1">
    <location>
        <begin position="323"/>
        <end position="336"/>
    </location>
</feature>
<dbReference type="Proteomes" id="UP000076727">
    <property type="component" value="Unassembled WGS sequence"/>
</dbReference>
<feature type="compositionally biased region" description="Basic and acidic residues" evidence="1">
    <location>
        <begin position="90"/>
        <end position="100"/>
    </location>
</feature>
<feature type="compositionally biased region" description="Polar residues" evidence="1">
    <location>
        <begin position="117"/>
        <end position="131"/>
    </location>
</feature>
<proteinExistence type="predicted"/>
<evidence type="ECO:0000313" key="2">
    <source>
        <dbReference type="EMBL" id="KZT70015.1"/>
    </source>
</evidence>
<keyword evidence="3" id="KW-1185">Reference proteome</keyword>
<feature type="compositionally biased region" description="Polar residues" evidence="1">
    <location>
        <begin position="157"/>
        <end position="176"/>
    </location>
</feature>